<dbReference type="PANTHER" id="PTHR33121">
    <property type="entry name" value="CYCLIC DI-GMP PHOSPHODIESTERASE PDEF"/>
    <property type="match status" value="1"/>
</dbReference>
<dbReference type="InterPro" id="IPR001633">
    <property type="entry name" value="EAL_dom"/>
</dbReference>
<dbReference type="InterPro" id="IPR035919">
    <property type="entry name" value="EAL_sf"/>
</dbReference>
<dbReference type="InterPro" id="IPR050706">
    <property type="entry name" value="Cyclic-di-GMP_PDE-like"/>
</dbReference>
<dbReference type="CDD" id="cd01948">
    <property type="entry name" value="EAL"/>
    <property type="match status" value="1"/>
</dbReference>
<dbReference type="Gene3D" id="3.20.20.450">
    <property type="entry name" value="EAL domain"/>
    <property type="match status" value="1"/>
</dbReference>
<dbReference type="EMBL" id="JAUHTC010000068">
    <property type="protein sequence ID" value="MDN4520215.1"/>
    <property type="molecule type" value="Genomic_DNA"/>
</dbReference>
<keyword evidence="3" id="KW-1185">Reference proteome</keyword>
<organism evidence="2 3">
    <name type="scientific">Mycolicibacterium austroafricanum</name>
    <name type="common">Mycobacterium austroafricanum</name>
    <dbReference type="NCBI Taxonomy" id="39687"/>
    <lineage>
        <taxon>Bacteria</taxon>
        <taxon>Bacillati</taxon>
        <taxon>Actinomycetota</taxon>
        <taxon>Actinomycetes</taxon>
        <taxon>Mycobacteriales</taxon>
        <taxon>Mycobacteriaceae</taxon>
        <taxon>Mycolicibacterium</taxon>
    </lineage>
</organism>
<dbReference type="PROSITE" id="PS50883">
    <property type="entry name" value="EAL"/>
    <property type="match status" value="1"/>
</dbReference>
<dbReference type="SMART" id="SM00052">
    <property type="entry name" value="EAL"/>
    <property type="match status" value="1"/>
</dbReference>
<feature type="domain" description="EAL" evidence="1">
    <location>
        <begin position="1"/>
        <end position="243"/>
    </location>
</feature>
<dbReference type="Pfam" id="PF00563">
    <property type="entry name" value="EAL"/>
    <property type="match status" value="1"/>
</dbReference>
<dbReference type="InterPro" id="IPR019278">
    <property type="entry name" value="DICT_dom"/>
</dbReference>
<accession>A0ABT8HHG9</accession>
<dbReference type="Proteomes" id="UP001172687">
    <property type="component" value="Unassembled WGS sequence"/>
</dbReference>
<dbReference type="SUPFAM" id="SSF141868">
    <property type="entry name" value="EAL domain-like"/>
    <property type="match status" value="1"/>
</dbReference>
<comment type="caution">
    <text evidence="2">The sequence shown here is derived from an EMBL/GenBank/DDBJ whole genome shotgun (WGS) entry which is preliminary data.</text>
</comment>
<evidence type="ECO:0000313" key="2">
    <source>
        <dbReference type="EMBL" id="MDN4520215.1"/>
    </source>
</evidence>
<sequence length="402" mass="42707">MTDHLDDAATGAGLVPVFQSVVSLPGETVVGYEALARWPALNGMNPAEVFDRAQRIGTLDRLDCECIGAAARGALDGPSTDGMLLLLNCEPATALADPSCDAALAAAADKFRVVFELTERGLLANPQAMLRKVAALRSHGFAIALDDIGAHRDSLAVLDIVAPDILKLDLAMIQAQADQHQARTIAAVLAHQERTGATILAEGIENDAHLEQALAYGATLGQGYLFGYRGARAAEPAHVRLPTSAASPAKPGTRSVFEASTAGIARRVVRKRNLLELSRHLERRTITADSPPIVLTTVQKHDFFQSATSAMYTAIAERSPLVAVFGVDIPEDLGSGIRGVPLDPADPLAREWIIVVIGSDNCVGLIARELPGTDRRFEVVITFDRERVATAARSLLDRLPGA</sequence>
<evidence type="ECO:0000259" key="1">
    <source>
        <dbReference type="PROSITE" id="PS50883"/>
    </source>
</evidence>
<gene>
    <name evidence="2" type="ORF">QYF68_20670</name>
</gene>
<evidence type="ECO:0000313" key="3">
    <source>
        <dbReference type="Proteomes" id="UP001172687"/>
    </source>
</evidence>
<dbReference type="Pfam" id="PF10069">
    <property type="entry name" value="DICT"/>
    <property type="match status" value="1"/>
</dbReference>
<dbReference type="PANTHER" id="PTHR33121:SF76">
    <property type="entry name" value="SIGNALING PROTEIN"/>
    <property type="match status" value="1"/>
</dbReference>
<protein>
    <submittedName>
        <fullName evidence="2">EAL domain-containing protein</fullName>
    </submittedName>
</protein>
<reference evidence="2" key="1">
    <citation type="submission" date="2023-07" db="EMBL/GenBank/DDBJ databases">
        <title>Degradation of tert-butanol by M. austroafricanum TBA100.</title>
        <authorList>
            <person name="Helbich S."/>
            <person name="Vainshtein Y."/>
        </authorList>
    </citation>
    <scope>NUCLEOTIDE SEQUENCE</scope>
    <source>
        <strain evidence="2">TBA100</strain>
    </source>
</reference>
<dbReference type="RefSeq" id="WP_301161604.1">
    <property type="nucleotide sequence ID" value="NZ_JAUHTC010000068.1"/>
</dbReference>
<proteinExistence type="predicted"/>
<name>A0ABT8HHG9_MYCAO</name>